<evidence type="ECO:0000313" key="7">
    <source>
        <dbReference type="Proteomes" id="UP000236745"/>
    </source>
</evidence>
<dbReference type="PROSITE" id="PS50931">
    <property type="entry name" value="HTH_LYSR"/>
    <property type="match status" value="1"/>
</dbReference>
<feature type="domain" description="HTH lysR-type" evidence="5">
    <location>
        <begin position="6"/>
        <end position="63"/>
    </location>
</feature>
<dbReference type="InterPro" id="IPR005119">
    <property type="entry name" value="LysR_subst-bd"/>
</dbReference>
<evidence type="ECO:0000256" key="1">
    <source>
        <dbReference type="ARBA" id="ARBA00009437"/>
    </source>
</evidence>
<name>A0A1H5X3A7_9GAMM</name>
<gene>
    <name evidence="6" type="ORF">SAMN05444390_1011240</name>
</gene>
<dbReference type="PRINTS" id="PR00039">
    <property type="entry name" value="HTHLYSR"/>
</dbReference>
<dbReference type="Proteomes" id="UP000236745">
    <property type="component" value="Unassembled WGS sequence"/>
</dbReference>
<dbReference type="Pfam" id="PF00126">
    <property type="entry name" value="HTH_1"/>
    <property type="match status" value="1"/>
</dbReference>
<dbReference type="SUPFAM" id="SSF53850">
    <property type="entry name" value="Periplasmic binding protein-like II"/>
    <property type="match status" value="1"/>
</dbReference>
<dbReference type="Pfam" id="PF03466">
    <property type="entry name" value="LysR_substrate"/>
    <property type="match status" value="1"/>
</dbReference>
<keyword evidence="7" id="KW-1185">Reference proteome</keyword>
<comment type="similarity">
    <text evidence="1">Belongs to the LysR transcriptional regulatory family.</text>
</comment>
<evidence type="ECO:0000256" key="2">
    <source>
        <dbReference type="ARBA" id="ARBA00023015"/>
    </source>
</evidence>
<organism evidence="6 7">
    <name type="scientific">Marinobacterium lutimaris</name>
    <dbReference type="NCBI Taxonomy" id="568106"/>
    <lineage>
        <taxon>Bacteria</taxon>
        <taxon>Pseudomonadati</taxon>
        <taxon>Pseudomonadota</taxon>
        <taxon>Gammaproteobacteria</taxon>
        <taxon>Oceanospirillales</taxon>
        <taxon>Oceanospirillaceae</taxon>
        <taxon>Marinobacterium</taxon>
    </lineage>
</organism>
<dbReference type="RefSeq" id="WP_104002157.1">
    <property type="nucleotide sequence ID" value="NZ_FNVQ01000001.1"/>
</dbReference>
<dbReference type="OrthoDB" id="6787458at2"/>
<dbReference type="InterPro" id="IPR036390">
    <property type="entry name" value="WH_DNA-bd_sf"/>
</dbReference>
<sequence>MSQSLPSLNALRAFDETARTLSVSRAAEQLSVTHGAVSRQIRQLEEQLGISLFRREGRGLALTTEGEQLRATTSQVFEQLLQTCDQLKKAAVDAPLVLGCSGSFLARWFIPRLDRMQRQCPDLKLHLTASDDLGWPLPAQVNLALRFAEPPWPKGAQVIDLAPERMGPVLRPDLLPAGFDPEAPNLPGTLLSELPLLHTRSRQQAWPLWLQDKGLDRAERSDDKSFDHLNYMLEAALVGLGVAIAPAYLVEEDLRTGRLVAPWGFIETPARLGLWLPQGEPSAGVQQLTGWLKEELNAAH</sequence>
<protein>
    <submittedName>
        <fullName evidence="6">DNA-binding transcriptional regulator, LysR family</fullName>
    </submittedName>
</protein>
<evidence type="ECO:0000256" key="4">
    <source>
        <dbReference type="ARBA" id="ARBA00023163"/>
    </source>
</evidence>
<dbReference type="Gene3D" id="1.10.10.10">
    <property type="entry name" value="Winged helix-like DNA-binding domain superfamily/Winged helix DNA-binding domain"/>
    <property type="match status" value="1"/>
</dbReference>
<evidence type="ECO:0000259" key="5">
    <source>
        <dbReference type="PROSITE" id="PS50931"/>
    </source>
</evidence>
<dbReference type="FunFam" id="1.10.10.10:FF:000038">
    <property type="entry name" value="Glycine cleavage system transcriptional activator"/>
    <property type="match status" value="1"/>
</dbReference>
<dbReference type="PANTHER" id="PTHR30537">
    <property type="entry name" value="HTH-TYPE TRANSCRIPTIONAL REGULATOR"/>
    <property type="match status" value="1"/>
</dbReference>
<evidence type="ECO:0000313" key="6">
    <source>
        <dbReference type="EMBL" id="SEG05840.1"/>
    </source>
</evidence>
<dbReference type="GO" id="GO:0003700">
    <property type="term" value="F:DNA-binding transcription factor activity"/>
    <property type="evidence" value="ECO:0007669"/>
    <property type="project" value="InterPro"/>
</dbReference>
<dbReference type="InterPro" id="IPR058163">
    <property type="entry name" value="LysR-type_TF_proteobact-type"/>
</dbReference>
<keyword evidence="4" id="KW-0804">Transcription</keyword>
<dbReference type="GO" id="GO:0006351">
    <property type="term" value="P:DNA-templated transcription"/>
    <property type="evidence" value="ECO:0007669"/>
    <property type="project" value="TreeGrafter"/>
</dbReference>
<dbReference type="SUPFAM" id="SSF46785">
    <property type="entry name" value="Winged helix' DNA-binding domain"/>
    <property type="match status" value="1"/>
</dbReference>
<accession>A0A1H5X3A7</accession>
<proteinExistence type="inferred from homology"/>
<keyword evidence="3 6" id="KW-0238">DNA-binding</keyword>
<reference evidence="6 7" key="1">
    <citation type="submission" date="2016-10" db="EMBL/GenBank/DDBJ databases">
        <authorList>
            <person name="de Groot N.N."/>
        </authorList>
    </citation>
    <scope>NUCLEOTIDE SEQUENCE [LARGE SCALE GENOMIC DNA]</scope>
    <source>
        <strain evidence="6 7">DSM 22012</strain>
    </source>
</reference>
<dbReference type="PANTHER" id="PTHR30537:SF74">
    <property type="entry name" value="HTH-TYPE TRANSCRIPTIONAL REGULATOR TRPI"/>
    <property type="match status" value="1"/>
</dbReference>
<dbReference type="InterPro" id="IPR036388">
    <property type="entry name" value="WH-like_DNA-bd_sf"/>
</dbReference>
<keyword evidence="2" id="KW-0805">Transcription regulation</keyword>
<dbReference type="Gene3D" id="3.40.190.10">
    <property type="entry name" value="Periplasmic binding protein-like II"/>
    <property type="match status" value="2"/>
</dbReference>
<dbReference type="AlphaFoldDB" id="A0A1H5X3A7"/>
<evidence type="ECO:0000256" key="3">
    <source>
        <dbReference type="ARBA" id="ARBA00023125"/>
    </source>
</evidence>
<dbReference type="GO" id="GO:0043565">
    <property type="term" value="F:sequence-specific DNA binding"/>
    <property type="evidence" value="ECO:0007669"/>
    <property type="project" value="TreeGrafter"/>
</dbReference>
<dbReference type="InterPro" id="IPR000847">
    <property type="entry name" value="LysR_HTH_N"/>
</dbReference>
<dbReference type="EMBL" id="FNVQ01000001">
    <property type="protein sequence ID" value="SEG05840.1"/>
    <property type="molecule type" value="Genomic_DNA"/>
</dbReference>